<proteinExistence type="predicted"/>
<keyword evidence="1" id="KW-0812">Transmembrane</keyword>
<dbReference type="EMBL" id="HAED01008890">
    <property type="protein sequence ID" value="SBQ95102.1"/>
    <property type="molecule type" value="Transcribed_RNA"/>
</dbReference>
<evidence type="ECO:0000256" key="1">
    <source>
        <dbReference type="SAM" id="Phobius"/>
    </source>
</evidence>
<organism evidence="2">
    <name type="scientific">Nothobranchius kuhntae</name>
    <name type="common">Beira killifish</name>
    <dbReference type="NCBI Taxonomy" id="321403"/>
    <lineage>
        <taxon>Eukaryota</taxon>
        <taxon>Metazoa</taxon>
        <taxon>Chordata</taxon>
        <taxon>Craniata</taxon>
        <taxon>Vertebrata</taxon>
        <taxon>Euteleostomi</taxon>
        <taxon>Actinopterygii</taxon>
        <taxon>Neopterygii</taxon>
        <taxon>Teleostei</taxon>
        <taxon>Neoteleostei</taxon>
        <taxon>Acanthomorphata</taxon>
        <taxon>Ovalentaria</taxon>
        <taxon>Atherinomorphae</taxon>
        <taxon>Cyprinodontiformes</taxon>
        <taxon>Nothobranchiidae</taxon>
        <taxon>Nothobranchius</taxon>
    </lineage>
</organism>
<keyword evidence="1" id="KW-1133">Transmembrane helix</keyword>
<feature type="non-terminal residue" evidence="2">
    <location>
        <position position="1"/>
    </location>
</feature>
<name>A0A1A8ID73_NOTKU</name>
<keyword evidence="2" id="KW-0261">Viral envelope protein</keyword>
<accession>A0A1A8ID73</accession>
<sequence length="32" mass="3604">CYSVMMFSDFVTTPITCLFSCAFVILCVLSFD</sequence>
<dbReference type="AlphaFoldDB" id="A0A1A8ID73"/>
<feature type="non-terminal residue" evidence="2">
    <location>
        <position position="32"/>
    </location>
</feature>
<reference evidence="2" key="2">
    <citation type="submission" date="2016-06" db="EMBL/GenBank/DDBJ databases">
        <title>The genome of a short-lived fish provides insights into sex chromosome evolution and the genetic control of aging.</title>
        <authorList>
            <person name="Reichwald K."/>
            <person name="Felder M."/>
            <person name="Petzold A."/>
            <person name="Koch P."/>
            <person name="Groth M."/>
            <person name="Platzer M."/>
        </authorList>
    </citation>
    <scope>NUCLEOTIDE SEQUENCE</scope>
    <source>
        <tissue evidence="2">Brain</tissue>
    </source>
</reference>
<keyword evidence="2" id="KW-0946">Virion</keyword>
<keyword evidence="1" id="KW-0472">Membrane</keyword>
<reference evidence="2" key="1">
    <citation type="submission" date="2016-05" db="EMBL/GenBank/DDBJ databases">
        <authorList>
            <person name="Lavstsen T."/>
            <person name="Jespersen J.S."/>
        </authorList>
    </citation>
    <scope>NUCLEOTIDE SEQUENCE</scope>
    <source>
        <tissue evidence="2">Brain</tissue>
    </source>
</reference>
<gene>
    <name evidence="2" type="primary">CR936442.1</name>
</gene>
<protein>
    <submittedName>
        <fullName evidence="2">Novel protein similar to envelope protein (Env), Uncharacterized protein</fullName>
    </submittedName>
</protein>
<evidence type="ECO:0000313" key="2">
    <source>
        <dbReference type="EMBL" id="SBQ95102.1"/>
    </source>
</evidence>
<feature type="transmembrane region" description="Helical" evidence="1">
    <location>
        <begin position="12"/>
        <end position="31"/>
    </location>
</feature>